<proteinExistence type="predicted"/>
<dbReference type="GO" id="GO:0016787">
    <property type="term" value="F:hydrolase activity"/>
    <property type="evidence" value="ECO:0007669"/>
    <property type="project" value="UniProtKB-KW"/>
</dbReference>
<dbReference type="Gene3D" id="6.10.250.1120">
    <property type="match status" value="1"/>
</dbReference>
<keyword evidence="2 4" id="KW-0378">Hydrolase</keyword>
<dbReference type="Pfam" id="PF00293">
    <property type="entry name" value="NUDIX"/>
    <property type="match status" value="1"/>
</dbReference>
<sequence length="217" mass="24350">MAGLNRESEDLHRIAMELTAISQSALAYCTDRFDIERFHRVAEIGRDLLQLVSRDELPPFSREVASTAGYTTPKIDVRGAVFDDDGRVLLVREILDDDLWTLPGGWCDIGETPRGSIEREVLEEAGVAVRARHLAAVLDRGVWGHQPPLDHHCYKMLFVCDALAPVDLAYRSDETSELGWFAVDDLPELSTSRILPEQIALLHRHWENPGPAELDEA</sequence>
<evidence type="ECO:0000313" key="4">
    <source>
        <dbReference type="EMBL" id="GAA4887972.1"/>
    </source>
</evidence>
<evidence type="ECO:0000259" key="3">
    <source>
        <dbReference type="PROSITE" id="PS51462"/>
    </source>
</evidence>
<dbReference type="InterPro" id="IPR000086">
    <property type="entry name" value="NUDIX_hydrolase_dom"/>
</dbReference>
<dbReference type="PANTHER" id="PTHR43046:SF16">
    <property type="entry name" value="ADP-RIBOSE PYROPHOSPHATASE YJHB-RELATED"/>
    <property type="match status" value="1"/>
</dbReference>
<dbReference type="Proteomes" id="UP001501521">
    <property type="component" value="Unassembled WGS sequence"/>
</dbReference>
<keyword evidence="5" id="KW-1185">Reference proteome</keyword>
<comment type="cofactor">
    <cofactor evidence="1">
        <name>Mg(2+)</name>
        <dbReference type="ChEBI" id="CHEBI:18420"/>
    </cofactor>
</comment>
<dbReference type="EMBL" id="BAABLV010000001">
    <property type="protein sequence ID" value="GAA4887972.1"/>
    <property type="molecule type" value="Genomic_DNA"/>
</dbReference>
<dbReference type="PANTHER" id="PTHR43046">
    <property type="entry name" value="GDP-MANNOSE MANNOSYL HYDROLASE"/>
    <property type="match status" value="1"/>
</dbReference>
<dbReference type="InterPro" id="IPR015797">
    <property type="entry name" value="NUDIX_hydrolase-like_dom_sf"/>
</dbReference>
<name>A0ABP9EX21_9ACTN</name>
<dbReference type="PROSITE" id="PS51462">
    <property type="entry name" value="NUDIX"/>
    <property type="match status" value="1"/>
</dbReference>
<protein>
    <submittedName>
        <fullName evidence="4">NUDIX hydrolase</fullName>
    </submittedName>
</protein>
<evidence type="ECO:0000313" key="5">
    <source>
        <dbReference type="Proteomes" id="UP001501521"/>
    </source>
</evidence>
<reference evidence="5" key="1">
    <citation type="journal article" date="2019" name="Int. J. Syst. Evol. Microbiol.">
        <title>The Global Catalogue of Microorganisms (GCM) 10K type strain sequencing project: providing services to taxonomists for standard genome sequencing and annotation.</title>
        <authorList>
            <consortium name="The Broad Institute Genomics Platform"/>
            <consortium name="The Broad Institute Genome Sequencing Center for Infectious Disease"/>
            <person name="Wu L."/>
            <person name="Ma J."/>
        </authorList>
    </citation>
    <scope>NUCLEOTIDE SEQUENCE [LARGE SCALE GENOMIC DNA]</scope>
    <source>
        <strain evidence="5">JCM 19125</strain>
    </source>
</reference>
<evidence type="ECO:0000256" key="1">
    <source>
        <dbReference type="ARBA" id="ARBA00001946"/>
    </source>
</evidence>
<dbReference type="SUPFAM" id="SSF55811">
    <property type="entry name" value="Nudix"/>
    <property type="match status" value="1"/>
</dbReference>
<evidence type="ECO:0000256" key="2">
    <source>
        <dbReference type="ARBA" id="ARBA00022801"/>
    </source>
</evidence>
<dbReference type="Gene3D" id="3.90.79.10">
    <property type="entry name" value="Nucleoside Triphosphate Pyrophosphohydrolase"/>
    <property type="match status" value="1"/>
</dbReference>
<accession>A0ABP9EX21</accession>
<feature type="domain" description="Nudix hydrolase" evidence="3">
    <location>
        <begin position="73"/>
        <end position="203"/>
    </location>
</feature>
<comment type="caution">
    <text evidence="4">The sequence shown here is derived from an EMBL/GenBank/DDBJ whole genome shotgun (WGS) entry which is preliminary data.</text>
</comment>
<organism evidence="4 5">
    <name type="scientific">Tessaracoccus lubricantis</name>
    <dbReference type="NCBI Taxonomy" id="545543"/>
    <lineage>
        <taxon>Bacteria</taxon>
        <taxon>Bacillati</taxon>
        <taxon>Actinomycetota</taxon>
        <taxon>Actinomycetes</taxon>
        <taxon>Propionibacteriales</taxon>
        <taxon>Propionibacteriaceae</taxon>
        <taxon>Tessaracoccus</taxon>
    </lineage>
</organism>
<dbReference type="RefSeq" id="WP_345577146.1">
    <property type="nucleotide sequence ID" value="NZ_BAABLV010000001.1"/>
</dbReference>
<gene>
    <name evidence="4" type="ORF">GCM10025789_00170</name>
</gene>
<dbReference type="Pfam" id="PF12535">
    <property type="entry name" value="Nudix_N"/>
    <property type="match status" value="1"/>
</dbReference>
<dbReference type="InterPro" id="IPR059176">
    <property type="entry name" value="UDP-X_N"/>
</dbReference>